<dbReference type="GO" id="GO:0003677">
    <property type="term" value="F:DNA binding"/>
    <property type="evidence" value="ECO:0007669"/>
    <property type="project" value="UniProtKB-UniRule"/>
</dbReference>
<keyword evidence="1 2" id="KW-0238">DNA-binding</keyword>
<accession>A0A839SX89</accession>
<name>A0A839SX89_9PROT</name>
<dbReference type="InterPro" id="IPR001647">
    <property type="entry name" value="HTH_TetR"/>
</dbReference>
<feature type="compositionally biased region" description="Basic residues" evidence="3">
    <location>
        <begin position="7"/>
        <end position="19"/>
    </location>
</feature>
<feature type="DNA-binding region" description="H-T-H motif" evidence="2">
    <location>
        <begin position="50"/>
        <end position="69"/>
    </location>
</feature>
<feature type="domain" description="HTH tetR-type" evidence="4">
    <location>
        <begin position="27"/>
        <end position="87"/>
    </location>
</feature>
<reference evidence="5 6" key="1">
    <citation type="submission" date="2020-08" db="EMBL/GenBank/DDBJ databases">
        <title>Genomic Encyclopedia of Type Strains, Phase III (KMG-III): the genomes of soil and plant-associated and newly described type strains.</title>
        <authorList>
            <person name="Whitman W."/>
        </authorList>
    </citation>
    <scope>NUCLEOTIDE SEQUENCE [LARGE SCALE GENOMIC DNA]</scope>
    <source>
        <strain evidence="5 6">CECT 8803</strain>
    </source>
</reference>
<dbReference type="Pfam" id="PF00440">
    <property type="entry name" value="TetR_N"/>
    <property type="match status" value="1"/>
</dbReference>
<proteinExistence type="predicted"/>
<dbReference type="SUPFAM" id="SSF46689">
    <property type="entry name" value="Homeodomain-like"/>
    <property type="match status" value="1"/>
</dbReference>
<evidence type="ECO:0000259" key="4">
    <source>
        <dbReference type="PROSITE" id="PS50977"/>
    </source>
</evidence>
<feature type="region of interest" description="Disordered" evidence="3">
    <location>
        <begin position="1"/>
        <end position="29"/>
    </location>
</feature>
<dbReference type="EMBL" id="JACHXA010000010">
    <property type="protein sequence ID" value="MBB3066679.1"/>
    <property type="molecule type" value="Genomic_DNA"/>
</dbReference>
<evidence type="ECO:0000256" key="3">
    <source>
        <dbReference type="SAM" id="MobiDB-lite"/>
    </source>
</evidence>
<evidence type="ECO:0000256" key="2">
    <source>
        <dbReference type="PROSITE-ProRule" id="PRU00335"/>
    </source>
</evidence>
<dbReference type="InterPro" id="IPR009057">
    <property type="entry name" value="Homeodomain-like_sf"/>
</dbReference>
<dbReference type="Proteomes" id="UP000581135">
    <property type="component" value="Unassembled WGS sequence"/>
</dbReference>
<dbReference type="AlphaFoldDB" id="A0A839SX89"/>
<gene>
    <name evidence="5" type="ORF">FHR98_002989</name>
</gene>
<sequence>MATAKKPTVKKAAKGKSSRAKSQSDDRSAEDRLIDATMKLVVDRGWRNLSLAEIGEAAGLGLAELHAIAPSKSAILNLLIRRIDRQVLAEGRLSEDQGSARDRLFDVLMRRFDAMQPYRVALGEILYDCRRDPLSLATSLPRLACSMAWMLEAAGLDSHGLRGVIRIKGLSAAYLVTLRTWLKDDSDDLAATMATLDRQLLRLDGWARRCRGPQRQGETQAVGT</sequence>
<dbReference type="RefSeq" id="WP_183417512.1">
    <property type="nucleotide sequence ID" value="NZ_JACHXA010000010.1"/>
</dbReference>
<dbReference type="Gene3D" id="1.10.357.10">
    <property type="entry name" value="Tetracycline Repressor, domain 2"/>
    <property type="match status" value="1"/>
</dbReference>
<evidence type="ECO:0000256" key="1">
    <source>
        <dbReference type="ARBA" id="ARBA00023125"/>
    </source>
</evidence>
<protein>
    <submittedName>
        <fullName evidence="5">AcrR family transcriptional regulator</fullName>
    </submittedName>
</protein>
<evidence type="ECO:0000313" key="5">
    <source>
        <dbReference type="EMBL" id="MBB3066679.1"/>
    </source>
</evidence>
<organism evidence="5 6">
    <name type="scientific">Limibacillus halophilus</name>
    <dbReference type="NCBI Taxonomy" id="1579333"/>
    <lineage>
        <taxon>Bacteria</taxon>
        <taxon>Pseudomonadati</taxon>
        <taxon>Pseudomonadota</taxon>
        <taxon>Alphaproteobacteria</taxon>
        <taxon>Rhodospirillales</taxon>
        <taxon>Rhodovibrionaceae</taxon>
        <taxon>Limibacillus</taxon>
    </lineage>
</organism>
<keyword evidence="6" id="KW-1185">Reference proteome</keyword>
<dbReference type="PROSITE" id="PS50977">
    <property type="entry name" value="HTH_TETR_2"/>
    <property type="match status" value="1"/>
</dbReference>
<comment type="caution">
    <text evidence="5">The sequence shown here is derived from an EMBL/GenBank/DDBJ whole genome shotgun (WGS) entry which is preliminary data.</text>
</comment>
<evidence type="ECO:0000313" key="6">
    <source>
        <dbReference type="Proteomes" id="UP000581135"/>
    </source>
</evidence>